<dbReference type="GO" id="GO:0005615">
    <property type="term" value="C:extracellular space"/>
    <property type="evidence" value="ECO:0007669"/>
    <property type="project" value="TreeGrafter"/>
</dbReference>
<dbReference type="PANTHER" id="PTHR11848:SF38">
    <property type="entry name" value="GROWTH_DIFFERENTIATION FACTOR 3"/>
    <property type="match status" value="1"/>
</dbReference>
<feature type="domain" description="TGF-beta family profile" evidence="11">
    <location>
        <begin position="244"/>
        <end position="361"/>
    </location>
</feature>
<dbReference type="Proteomes" id="UP000515140">
    <property type="component" value="Unplaced"/>
</dbReference>
<keyword evidence="12" id="KW-1185">Reference proteome</keyword>
<evidence type="ECO:0000256" key="5">
    <source>
        <dbReference type="ARBA" id="ARBA00023030"/>
    </source>
</evidence>
<evidence type="ECO:0000313" key="12">
    <source>
        <dbReference type="Proteomes" id="UP000515140"/>
    </source>
</evidence>
<dbReference type="GO" id="GO:0008083">
    <property type="term" value="F:growth factor activity"/>
    <property type="evidence" value="ECO:0007669"/>
    <property type="project" value="UniProtKB-KW"/>
</dbReference>
<feature type="chain" id="PRO_5028184960" description="Growth/differentiation factor 3" evidence="10">
    <location>
        <begin position="17"/>
        <end position="361"/>
    </location>
</feature>
<dbReference type="AlphaFoldDB" id="A0A6P5KW60"/>
<organism evidence="12 13">
    <name type="scientific">Phascolarctos cinereus</name>
    <name type="common">Koala</name>
    <dbReference type="NCBI Taxonomy" id="38626"/>
    <lineage>
        <taxon>Eukaryota</taxon>
        <taxon>Metazoa</taxon>
        <taxon>Chordata</taxon>
        <taxon>Craniata</taxon>
        <taxon>Vertebrata</taxon>
        <taxon>Euteleostomi</taxon>
        <taxon>Mammalia</taxon>
        <taxon>Metatheria</taxon>
        <taxon>Diprotodontia</taxon>
        <taxon>Phascolarctidae</taxon>
        <taxon>Phascolarctos</taxon>
    </lineage>
</organism>
<dbReference type="KEGG" id="pcw:110213870"/>
<dbReference type="Gene3D" id="2.10.90.10">
    <property type="entry name" value="Cystine-knot cytokines"/>
    <property type="match status" value="1"/>
</dbReference>
<evidence type="ECO:0000256" key="10">
    <source>
        <dbReference type="SAM" id="SignalP"/>
    </source>
</evidence>
<dbReference type="InterPro" id="IPR015615">
    <property type="entry name" value="TGF-beta-rel"/>
</dbReference>
<dbReference type="PROSITE" id="PS00250">
    <property type="entry name" value="TGF_BETA_1"/>
    <property type="match status" value="1"/>
</dbReference>
<reference evidence="13" key="1">
    <citation type="submission" date="2025-08" db="UniProtKB">
        <authorList>
            <consortium name="RefSeq"/>
        </authorList>
    </citation>
    <scope>IDENTIFICATION</scope>
    <source>
        <tissue evidence="13">Spleen</tissue>
    </source>
</reference>
<proteinExistence type="inferred from homology"/>
<accession>A0A6P5KW60</accession>
<dbReference type="GO" id="GO:0005125">
    <property type="term" value="F:cytokine activity"/>
    <property type="evidence" value="ECO:0007669"/>
    <property type="project" value="TreeGrafter"/>
</dbReference>
<keyword evidence="5 9" id="KW-0339">Growth factor</keyword>
<dbReference type="FunCoup" id="A0A6P5KW60">
    <property type="interactions" value="293"/>
</dbReference>
<keyword evidence="7" id="KW-0325">Glycoprotein</keyword>
<gene>
    <name evidence="13" type="primary">GDF3</name>
</gene>
<evidence type="ECO:0000256" key="9">
    <source>
        <dbReference type="RuleBase" id="RU000354"/>
    </source>
</evidence>
<dbReference type="SUPFAM" id="SSF57501">
    <property type="entry name" value="Cystine-knot cytokines"/>
    <property type="match status" value="1"/>
</dbReference>
<name>A0A6P5KW60_PHACI</name>
<dbReference type="FunFam" id="2.60.120.970:FF:000020">
    <property type="entry name" value="growth/differentiation factor 3"/>
    <property type="match status" value="1"/>
</dbReference>
<dbReference type="InParanoid" id="A0A6P5KW60"/>
<dbReference type="GO" id="GO:0048513">
    <property type="term" value="P:animal organ development"/>
    <property type="evidence" value="ECO:0007669"/>
    <property type="project" value="UniProtKB-ARBA"/>
</dbReference>
<evidence type="ECO:0000256" key="2">
    <source>
        <dbReference type="ARBA" id="ARBA00006656"/>
    </source>
</evidence>
<dbReference type="FunFam" id="2.10.90.10:FF:000001">
    <property type="entry name" value="Bone morphogenetic protein 4"/>
    <property type="match status" value="1"/>
</dbReference>
<dbReference type="CTD" id="9573"/>
<keyword evidence="6" id="KW-1015">Disulfide bond</keyword>
<evidence type="ECO:0000256" key="8">
    <source>
        <dbReference type="ARBA" id="ARBA00072966"/>
    </source>
</evidence>
<dbReference type="Gene3D" id="2.60.120.970">
    <property type="match status" value="1"/>
</dbReference>
<keyword evidence="3" id="KW-0964">Secreted</keyword>
<dbReference type="InterPro" id="IPR017948">
    <property type="entry name" value="TGFb_CS"/>
</dbReference>
<dbReference type="PANTHER" id="PTHR11848">
    <property type="entry name" value="TGF-BETA FAMILY"/>
    <property type="match status" value="1"/>
</dbReference>
<evidence type="ECO:0000256" key="3">
    <source>
        <dbReference type="ARBA" id="ARBA00022525"/>
    </source>
</evidence>
<keyword evidence="4 10" id="KW-0732">Signal</keyword>
<dbReference type="InterPro" id="IPR001111">
    <property type="entry name" value="TGF-b_propeptide"/>
</dbReference>
<dbReference type="Pfam" id="PF00688">
    <property type="entry name" value="TGFb_propeptide"/>
    <property type="match status" value="1"/>
</dbReference>
<dbReference type="GeneID" id="110213870"/>
<dbReference type="RefSeq" id="XP_020850068.1">
    <property type="nucleotide sequence ID" value="XM_020994409.1"/>
</dbReference>
<dbReference type="PRINTS" id="PR00669">
    <property type="entry name" value="INHIBINA"/>
</dbReference>
<dbReference type="InterPro" id="IPR029034">
    <property type="entry name" value="Cystine-knot_cytokine"/>
</dbReference>
<evidence type="ECO:0000259" key="11">
    <source>
        <dbReference type="PROSITE" id="PS51362"/>
    </source>
</evidence>
<dbReference type="SMART" id="SM00204">
    <property type="entry name" value="TGFB"/>
    <property type="match status" value="1"/>
</dbReference>
<feature type="signal peptide" evidence="10">
    <location>
        <begin position="1"/>
        <end position="16"/>
    </location>
</feature>
<protein>
    <recommendedName>
        <fullName evidence="8">Growth/differentiation factor 3</fullName>
    </recommendedName>
</protein>
<dbReference type="PROSITE" id="PS51362">
    <property type="entry name" value="TGF_BETA_2"/>
    <property type="match status" value="1"/>
</dbReference>
<comment type="similarity">
    <text evidence="2 9">Belongs to the TGF-beta family.</text>
</comment>
<evidence type="ECO:0000256" key="6">
    <source>
        <dbReference type="ARBA" id="ARBA00023157"/>
    </source>
</evidence>
<dbReference type="Pfam" id="PF00019">
    <property type="entry name" value="TGF_beta"/>
    <property type="match status" value="1"/>
</dbReference>
<evidence type="ECO:0000256" key="7">
    <source>
        <dbReference type="ARBA" id="ARBA00023180"/>
    </source>
</evidence>
<comment type="subcellular location">
    <subcellularLocation>
        <location evidence="1">Secreted</location>
    </subcellularLocation>
</comment>
<evidence type="ECO:0000256" key="4">
    <source>
        <dbReference type="ARBA" id="ARBA00022729"/>
    </source>
</evidence>
<dbReference type="InterPro" id="IPR001839">
    <property type="entry name" value="TGF-b_C"/>
</dbReference>
<evidence type="ECO:0000313" key="13">
    <source>
        <dbReference type="RefSeq" id="XP_020850068.1"/>
    </source>
</evidence>
<sequence>MSHFFCLILGLQLTLAFRKVPYLEETSLLHFMGLNKVPSPRTAQPVPTILMKIFQERQKAAATGHYRKLCYVKEFGVPGNLIRLFQDQGALFYPKEVAQAPPCTQKFLFFNLSVITQDEQLMMAKLDLRLGLNAYNALQQDLEVMVSLVQGPALQPDKKLVLRYLPWSQGVLHVDLLDVVKKWNSNPQHNLGLVLELLPKGGDDPTMTIYAQDTCDNWSQSIQASLMVVTLTRQECPRFPHFLRRRRATVPSMESTRKRLCQRHQMVINFEDLGWHKWIIAPKEFRTNYCKGDCPLSLMSFFNSSNYAFLQTLMNSRTPEVPKAACVPTKLSPISMLYYDSYGNIILQHHEGMVVDECGCG</sequence>
<evidence type="ECO:0000256" key="1">
    <source>
        <dbReference type="ARBA" id="ARBA00004613"/>
    </source>
</evidence>